<keyword evidence="8" id="KW-1185">Reference proteome</keyword>
<feature type="compositionally biased region" description="Polar residues" evidence="5">
    <location>
        <begin position="325"/>
        <end position="337"/>
    </location>
</feature>
<dbReference type="InterPro" id="IPR018957">
    <property type="entry name" value="Znf_C3HC4_RING-type"/>
</dbReference>
<feature type="compositionally biased region" description="Low complexity" evidence="5">
    <location>
        <begin position="345"/>
        <end position="356"/>
    </location>
</feature>
<dbReference type="Gene3D" id="3.30.40.10">
    <property type="entry name" value="Zinc/RING finger domain, C3HC4 (zinc finger)"/>
    <property type="match status" value="1"/>
</dbReference>
<name>A0AAW0U0H3_SCYPA</name>
<dbReference type="InterPro" id="IPR013083">
    <property type="entry name" value="Znf_RING/FYVE/PHD"/>
</dbReference>
<evidence type="ECO:0000256" key="1">
    <source>
        <dbReference type="ARBA" id="ARBA00022723"/>
    </source>
</evidence>
<protein>
    <recommendedName>
        <fullName evidence="6">RING-type domain-containing protein</fullName>
    </recommendedName>
</protein>
<feature type="compositionally biased region" description="Basic residues" evidence="5">
    <location>
        <begin position="275"/>
        <end position="285"/>
    </location>
</feature>
<dbReference type="SUPFAM" id="SSF57850">
    <property type="entry name" value="RING/U-box"/>
    <property type="match status" value="1"/>
</dbReference>
<keyword evidence="3" id="KW-0862">Zinc</keyword>
<reference evidence="7 8" key="1">
    <citation type="submission" date="2023-03" db="EMBL/GenBank/DDBJ databases">
        <title>High-quality genome of Scylla paramamosain provides insights in environmental adaptation.</title>
        <authorList>
            <person name="Zhang L."/>
        </authorList>
    </citation>
    <scope>NUCLEOTIDE SEQUENCE [LARGE SCALE GENOMIC DNA]</scope>
    <source>
        <strain evidence="7">LZ_2023a</strain>
        <tissue evidence="7">Muscle</tissue>
    </source>
</reference>
<evidence type="ECO:0000256" key="2">
    <source>
        <dbReference type="ARBA" id="ARBA00022771"/>
    </source>
</evidence>
<dbReference type="InterPro" id="IPR001841">
    <property type="entry name" value="Znf_RING"/>
</dbReference>
<dbReference type="GO" id="GO:0008270">
    <property type="term" value="F:zinc ion binding"/>
    <property type="evidence" value="ECO:0007669"/>
    <property type="project" value="UniProtKB-KW"/>
</dbReference>
<comment type="caution">
    <text evidence="7">The sequence shown here is derived from an EMBL/GenBank/DDBJ whole genome shotgun (WGS) entry which is preliminary data.</text>
</comment>
<dbReference type="InterPro" id="IPR017907">
    <property type="entry name" value="Znf_RING_CS"/>
</dbReference>
<proteinExistence type="predicted"/>
<feature type="domain" description="RING-type" evidence="6">
    <location>
        <begin position="462"/>
        <end position="507"/>
    </location>
</feature>
<dbReference type="EMBL" id="JARAKH010000020">
    <property type="protein sequence ID" value="KAK8393460.1"/>
    <property type="molecule type" value="Genomic_DNA"/>
</dbReference>
<sequence length="520" mass="57290">MRDKKGEIVCHYEQRHNSLHPVLGEDSREPSWGEIWMGGAASPSRGGREADGAASPSRGGREAGGAASPSRGGREAGSASPGVRQVEQRHLHGAGVRQVEQRHLHGAGVRQTFQYSSHHHRTLHTASVTPSNPVRPHRRISQHSLASLTTMSPSRSRVSRSYLPPVVGVTDEGETHTGQETEEQFPSREQRRNSGRTFHARAGNTMEGNVQEPMRNLVRASRLRARNSREGSVQEPRRNPVRTCRVRARNTMDGSVRVLQDVRLVLERFPSPPHLRRLRGAARRARSTDHDSRPRTSDTPQELHGSPQPSRAHPSSVRREGGGVTQSNPQEDASSGTPPRLTLQRSRASLRASSRSRVQDPSRAQILVQASSHTPNLEPPRPSSHTQEPPRPSSHTEEPSRPSSHTEEPSRISLDTKEPSPATKEPSPASSEVQTQGGSGSPPRAARRQPRRDATREPHVRCLVCLDSLGSIKLSSRAICSTVCGHLFCSTCIETAIELNKCCPLCRRRLNNKKYHALFL</sequence>
<dbReference type="Proteomes" id="UP001487740">
    <property type="component" value="Unassembled WGS sequence"/>
</dbReference>
<feature type="compositionally biased region" description="Basic and acidic residues" evidence="5">
    <location>
        <begin position="394"/>
        <end position="418"/>
    </location>
</feature>
<keyword evidence="1" id="KW-0479">Metal-binding</keyword>
<feature type="compositionally biased region" description="Polar residues" evidence="5">
    <location>
        <begin position="142"/>
        <end position="156"/>
    </location>
</feature>
<dbReference type="GO" id="GO:0045944">
    <property type="term" value="P:positive regulation of transcription by RNA polymerase II"/>
    <property type="evidence" value="ECO:0007669"/>
    <property type="project" value="TreeGrafter"/>
</dbReference>
<dbReference type="InterPro" id="IPR047134">
    <property type="entry name" value="RNF4"/>
</dbReference>
<gene>
    <name evidence="7" type="ORF">O3P69_006642</name>
</gene>
<evidence type="ECO:0000313" key="7">
    <source>
        <dbReference type="EMBL" id="KAK8393460.1"/>
    </source>
</evidence>
<feature type="region of interest" description="Disordered" evidence="5">
    <location>
        <begin position="116"/>
        <end position="194"/>
    </location>
</feature>
<evidence type="ECO:0000256" key="4">
    <source>
        <dbReference type="PROSITE-ProRule" id="PRU00175"/>
    </source>
</evidence>
<keyword evidence="2 4" id="KW-0863">Zinc-finger</keyword>
<dbReference type="PANTHER" id="PTHR23041:SF78">
    <property type="entry name" value="E3 UBIQUITIN-PROTEIN LIGASE RNF4"/>
    <property type="match status" value="1"/>
</dbReference>
<feature type="region of interest" description="Disordered" evidence="5">
    <location>
        <begin position="14"/>
        <end position="84"/>
    </location>
</feature>
<dbReference type="PROSITE" id="PS50089">
    <property type="entry name" value="ZF_RING_2"/>
    <property type="match status" value="1"/>
</dbReference>
<evidence type="ECO:0000256" key="3">
    <source>
        <dbReference type="ARBA" id="ARBA00022833"/>
    </source>
</evidence>
<feature type="compositionally biased region" description="Basic and acidic residues" evidence="5">
    <location>
        <begin position="286"/>
        <end position="296"/>
    </location>
</feature>
<evidence type="ECO:0000256" key="5">
    <source>
        <dbReference type="SAM" id="MobiDB-lite"/>
    </source>
</evidence>
<feature type="compositionally biased region" description="Low complexity" evidence="5">
    <location>
        <begin position="52"/>
        <end position="82"/>
    </location>
</feature>
<organism evidence="7 8">
    <name type="scientific">Scylla paramamosain</name>
    <name type="common">Mud crab</name>
    <dbReference type="NCBI Taxonomy" id="85552"/>
    <lineage>
        <taxon>Eukaryota</taxon>
        <taxon>Metazoa</taxon>
        <taxon>Ecdysozoa</taxon>
        <taxon>Arthropoda</taxon>
        <taxon>Crustacea</taxon>
        <taxon>Multicrustacea</taxon>
        <taxon>Malacostraca</taxon>
        <taxon>Eumalacostraca</taxon>
        <taxon>Eucarida</taxon>
        <taxon>Decapoda</taxon>
        <taxon>Pleocyemata</taxon>
        <taxon>Brachyura</taxon>
        <taxon>Eubrachyura</taxon>
        <taxon>Portunoidea</taxon>
        <taxon>Portunidae</taxon>
        <taxon>Portuninae</taxon>
        <taxon>Scylla</taxon>
    </lineage>
</organism>
<dbReference type="PANTHER" id="PTHR23041">
    <property type="entry name" value="RING FINGER DOMAIN-CONTAINING"/>
    <property type="match status" value="1"/>
</dbReference>
<feature type="region of interest" description="Disordered" evidence="5">
    <location>
        <begin position="275"/>
        <end position="454"/>
    </location>
</feature>
<evidence type="ECO:0000259" key="6">
    <source>
        <dbReference type="PROSITE" id="PS50089"/>
    </source>
</evidence>
<dbReference type="SMART" id="SM00184">
    <property type="entry name" value="RING"/>
    <property type="match status" value="1"/>
</dbReference>
<dbReference type="Pfam" id="PF00097">
    <property type="entry name" value="zf-C3HC4"/>
    <property type="match status" value="1"/>
</dbReference>
<evidence type="ECO:0000313" key="8">
    <source>
        <dbReference type="Proteomes" id="UP001487740"/>
    </source>
</evidence>
<dbReference type="PROSITE" id="PS00518">
    <property type="entry name" value="ZF_RING_1"/>
    <property type="match status" value="1"/>
</dbReference>
<feature type="compositionally biased region" description="Basic and acidic residues" evidence="5">
    <location>
        <begin position="173"/>
        <end position="192"/>
    </location>
</feature>
<dbReference type="AlphaFoldDB" id="A0AAW0U0H3"/>
<accession>A0AAW0U0H3</accession>